<gene>
    <name evidence="1" type="ORF">TIFTF001_003165</name>
</gene>
<accession>A0AA88CUX3</accession>
<proteinExistence type="predicted"/>
<sequence>MKTSNPSNSGATQIFFDLSTDSLIPSITCLPLEFLIPLPLPRENCNLAATEEMLTVFPIITPP</sequence>
<organism evidence="1 2">
    <name type="scientific">Ficus carica</name>
    <name type="common">Common fig</name>
    <dbReference type="NCBI Taxonomy" id="3494"/>
    <lineage>
        <taxon>Eukaryota</taxon>
        <taxon>Viridiplantae</taxon>
        <taxon>Streptophyta</taxon>
        <taxon>Embryophyta</taxon>
        <taxon>Tracheophyta</taxon>
        <taxon>Spermatophyta</taxon>
        <taxon>Magnoliopsida</taxon>
        <taxon>eudicotyledons</taxon>
        <taxon>Gunneridae</taxon>
        <taxon>Pentapetalae</taxon>
        <taxon>rosids</taxon>
        <taxon>fabids</taxon>
        <taxon>Rosales</taxon>
        <taxon>Moraceae</taxon>
        <taxon>Ficeae</taxon>
        <taxon>Ficus</taxon>
    </lineage>
</organism>
<evidence type="ECO:0000313" key="2">
    <source>
        <dbReference type="Proteomes" id="UP001187192"/>
    </source>
</evidence>
<name>A0AA88CUX3_FICCA</name>
<reference evidence="1" key="1">
    <citation type="submission" date="2023-07" db="EMBL/GenBank/DDBJ databases">
        <title>draft genome sequence of fig (Ficus carica).</title>
        <authorList>
            <person name="Takahashi T."/>
            <person name="Nishimura K."/>
        </authorList>
    </citation>
    <scope>NUCLEOTIDE SEQUENCE</scope>
</reference>
<keyword evidence="2" id="KW-1185">Reference proteome</keyword>
<dbReference type="Proteomes" id="UP001187192">
    <property type="component" value="Unassembled WGS sequence"/>
</dbReference>
<dbReference type="EMBL" id="BTGU01000003">
    <property type="protein sequence ID" value="GMN31226.1"/>
    <property type="molecule type" value="Genomic_DNA"/>
</dbReference>
<dbReference type="AlphaFoldDB" id="A0AA88CUX3"/>
<evidence type="ECO:0000313" key="1">
    <source>
        <dbReference type="EMBL" id="GMN31226.1"/>
    </source>
</evidence>
<protein>
    <submittedName>
        <fullName evidence="1">Uncharacterized protein</fullName>
    </submittedName>
</protein>
<comment type="caution">
    <text evidence="1">The sequence shown here is derived from an EMBL/GenBank/DDBJ whole genome shotgun (WGS) entry which is preliminary data.</text>
</comment>